<comment type="caution">
    <text evidence="2">The sequence shown here is derived from an EMBL/GenBank/DDBJ whole genome shotgun (WGS) entry which is preliminary data.</text>
</comment>
<evidence type="ECO:0000259" key="1">
    <source>
        <dbReference type="Pfam" id="PF13524"/>
    </source>
</evidence>
<organism evidence="2 3">
    <name type="scientific">Pseudotabrizicola alkalilacus</name>
    <dbReference type="NCBI Taxonomy" id="2305252"/>
    <lineage>
        <taxon>Bacteria</taxon>
        <taxon>Pseudomonadati</taxon>
        <taxon>Pseudomonadota</taxon>
        <taxon>Alphaproteobacteria</taxon>
        <taxon>Rhodobacterales</taxon>
        <taxon>Paracoccaceae</taxon>
        <taxon>Pseudotabrizicola</taxon>
    </lineage>
</organism>
<keyword evidence="3" id="KW-1185">Reference proteome</keyword>
<evidence type="ECO:0000313" key="3">
    <source>
        <dbReference type="Proteomes" id="UP000284547"/>
    </source>
</evidence>
<sequence length="766" mass="83050">MALCLHIGLNALRSNAEGWGDLQYARCLAAALEQLGHQTRLFFRDEMPELTGQGDVVLRIIGPHLDEPVPDVPNLLWVISPPNQAYLACLARYQALFFASDMLARQCAALGLAASYLPQATDTGIFNLAARRQAPVDIEVSFVGNLALRVPRSTVREAIGLGFDVRIWGQGWDGVVPARHIGGDRLDITALAQVYARSRVVLNSHMPHMAELGFMSNRSFDAMACGAQVVSDQVQGFADPALPGLTQIGGDQALGEHLTRLLSGTQDRTAIAGPMAEHYSFAARARTLAAEAARQLALGHRASRAFAPLSAQPRRGRVLKVTVSDCPSDAEATLPPLAARLDALISSHQLEVTLVLSDPSATPDGIGVEEAMQRAATAVMRIGAVIAREASLARLTVTGPETEAGCGVIHAGMPDHRAAQRAAQDRATPQALAVLETVCARARRVLECPVGAFLAPEGAGIDPVQARIRLLNNRPLYAHSPAGFSRDRQKRHLRLWPRNSPAKLARPVGVFIHLFYAELATVFRDRMALLDLPHRLYVSTDTRAKAMTIMAQLPTAVVRVVPNRGRDVYGKLYGFADVYAEHDIVLHLHGKKSPHADGLDQWLDHCLACLLPSREEVFRIVSLFQSAPELGLVVPLTFKSVLAAAHWGDNLEIARELVARMQPPCPLPTDADLDFPVGSMFWARRVALEPLRALALTPEHFPPESGQLDATPAHAIERLFGVVCQAGGYRLLRVAPMGSTQHKAQQIVARRNEDVRQALQGGVFGP</sequence>
<dbReference type="Pfam" id="PF13524">
    <property type="entry name" value="Glyco_trans_1_2"/>
    <property type="match status" value="1"/>
</dbReference>
<dbReference type="RefSeq" id="WP_118152511.1">
    <property type="nucleotide sequence ID" value="NZ_QWEY01000006.1"/>
</dbReference>
<dbReference type="InterPro" id="IPR007739">
    <property type="entry name" value="RgpF"/>
</dbReference>
<dbReference type="GO" id="GO:0016740">
    <property type="term" value="F:transferase activity"/>
    <property type="evidence" value="ECO:0007669"/>
    <property type="project" value="UniProtKB-KW"/>
</dbReference>
<protein>
    <submittedName>
        <fullName evidence="2">Glycosyl transferase</fullName>
    </submittedName>
</protein>
<keyword evidence="2" id="KW-0808">Transferase</keyword>
<evidence type="ECO:0000313" key="2">
    <source>
        <dbReference type="EMBL" id="RGP36880.1"/>
    </source>
</evidence>
<dbReference type="InterPro" id="IPR055259">
    <property type="entry name" value="YkvP/CgeB_Glyco_trans-like"/>
</dbReference>
<dbReference type="AlphaFoldDB" id="A0A411Z1D9"/>
<name>A0A411Z1D9_9RHOB</name>
<accession>A0A411Z1D9</accession>
<dbReference type="Proteomes" id="UP000284547">
    <property type="component" value="Unassembled WGS sequence"/>
</dbReference>
<feature type="domain" description="Spore protein YkvP/CgeB glycosyl transferase-like" evidence="1">
    <location>
        <begin position="161"/>
        <end position="288"/>
    </location>
</feature>
<dbReference type="OrthoDB" id="7210452at2"/>
<gene>
    <name evidence="2" type="ORF">D1012_12045</name>
</gene>
<dbReference type="Pfam" id="PF05045">
    <property type="entry name" value="RgpF"/>
    <property type="match status" value="1"/>
</dbReference>
<proteinExistence type="predicted"/>
<reference evidence="2 3" key="1">
    <citation type="submission" date="2018-08" db="EMBL/GenBank/DDBJ databases">
        <title>Flavobacterium tibetense sp. nov., isolated from a wetland YonghuCo on Tibetan Plateau.</title>
        <authorList>
            <person name="Phurbu D."/>
            <person name="Lu H."/>
            <person name="Xing P."/>
        </authorList>
    </citation>
    <scope>NUCLEOTIDE SEQUENCE [LARGE SCALE GENOMIC DNA]</scope>
    <source>
        <strain evidence="2 3">DJC</strain>
    </source>
</reference>
<dbReference type="EMBL" id="QWEY01000006">
    <property type="protein sequence ID" value="RGP36880.1"/>
    <property type="molecule type" value="Genomic_DNA"/>
</dbReference>